<dbReference type="GO" id="GO:0048608">
    <property type="term" value="P:reproductive structure development"/>
    <property type="evidence" value="ECO:0007669"/>
    <property type="project" value="UniProtKB-ARBA"/>
</dbReference>
<dbReference type="Proteomes" id="UP001153555">
    <property type="component" value="Unassembled WGS sequence"/>
</dbReference>
<evidence type="ECO:0000256" key="3">
    <source>
        <dbReference type="ARBA" id="ARBA00022840"/>
    </source>
</evidence>
<dbReference type="PANTHER" id="PTHR42780:SF1">
    <property type="entry name" value="ISOLEUCINE--TRNA LIGASE, CYTOPLASMIC"/>
    <property type="match status" value="1"/>
</dbReference>
<dbReference type="Gene3D" id="3.40.50.620">
    <property type="entry name" value="HUPs"/>
    <property type="match status" value="3"/>
</dbReference>
<evidence type="ECO:0000313" key="10">
    <source>
        <dbReference type="EMBL" id="CAA0827385.1"/>
    </source>
</evidence>
<sequence length="599" mass="68630">MEEVSESNRYCFPAEEEKILAWWEKIQAFHKVQQRTEGKPEFVFYDGPPFATGSPHYGHILAGTIKDIVCRYRRMNGNHVNILLGFDCHGVPVENEIRKKLNIVTRKDVVDMGIESYNKECRALVTNCVDQWESVVIRSGRSFGSFKDGYKTMDFKFMETVWRMNGNHVNILLGFDCHGVPVENEIRKKLNIVTRKDVVDMGIESYNKECRALVTNCVDQWESVVIRSGRSFGSFKDGYKTMDFKFMETVWWVFSQLHHKGLVYRAFKVSPYSTTMETPLSNFEADSDKRFVTDPSIIVSFPIITGPHRGAAFVAWTTTPWTLPSNLALCVNPDLPYVKVRNKFSGNIYLVAECRLSELPAEKPNSLPKSNLQAHDCYHILDRFSGLSLVNTKYQPMFEYFVELSDVAFRVVADSSVSDQCGTGIVHYAPQFGEDDFRVCLENGIISQGQDLIVPLDSGGRFTDKIPEYEGRFIKDVEVDIVDAVKTKGRFLKSGTIQHIKAFGSRSDKPLIHKACLSWFLEVEKFKDQLLEANKQTYWVPDFVKDKRFHNWLENARDWAISRNRFWGTPVPVWISEDGKEIVVVDSAAKLERLSGKKV</sequence>
<organism evidence="10 11">
    <name type="scientific">Striga hermonthica</name>
    <name type="common">Purple witchweed</name>
    <name type="synonym">Buchnera hermonthica</name>
    <dbReference type="NCBI Taxonomy" id="68872"/>
    <lineage>
        <taxon>Eukaryota</taxon>
        <taxon>Viridiplantae</taxon>
        <taxon>Streptophyta</taxon>
        <taxon>Embryophyta</taxon>
        <taxon>Tracheophyta</taxon>
        <taxon>Spermatophyta</taxon>
        <taxon>Magnoliopsida</taxon>
        <taxon>eudicotyledons</taxon>
        <taxon>Gunneridae</taxon>
        <taxon>Pentapetalae</taxon>
        <taxon>asterids</taxon>
        <taxon>lamiids</taxon>
        <taxon>Lamiales</taxon>
        <taxon>Orobanchaceae</taxon>
        <taxon>Buchnereae</taxon>
        <taxon>Striga</taxon>
    </lineage>
</organism>
<dbReference type="SUPFAM" id="SSF52374">
    <property type="entry name" value="Nucleotidylyl transferase"/>
    <property type="match status" value="2"/>
</dbReference>
<keyword evidence="2 7" id="KW-0547">Nucleotide-binding</keyword>
<feature type="domain" description="Aminoacyl-tRNA synthetase class Ia" evidence="8">
    <location>
        <begin position="163"/>
        <end position="591"/>
    </location>
</feature>
<name>A0A9N7NCY7_STRHE</name>
<keyword evidence="4 7" id="KW-0648">Protein biosynthesis</keyword>
<keyword evidence="5 7" id="KW-0030">Aminoacyl-tRNA synthetase</keyword>
<dbReference type="InterPro" id="IPR009008">
    <property type="entry name" value="Val/Leu/Ile-tRNA-synth_edit"/>
</dbReference>
<dbReference type="SUPFAM" id="SSF50677">
    <property type="entry name" value="ValRS/IleRS/LeuRS editing domain"/>
    <property type="match status" value="1"/>
</dbReference>
<dbReference type="Pfam" id="PF09334">
    <property type="entry name" value="tRNA-synt_1g"/>
    <property type="match status" value="1"/>
</dbReference>
<comment type="caution">
    <text evidence="10">The sequence shown here is derived from an EMBL/GenBank/DDBJ whole genome shotgun (WGS) entry which is preliminary data.</text>
</comment>
<dbReference type="GO" id="GO:0005524">
    <property type="term" value="F:ATP binding"/>
    <property type="evidence" value="ECO:0007669"/>
    <property type="project" value="UniProtKB-KW"/>
</dbReference>
<dbReference type="PANTHER" id="PTHR42780">
    <property type="entry name" value="SOLEUCYL-TRNA SYNTHETASE"/>
    <property type="match status" value="1"/>
</dbReference>
<dbReference type="AlphaFoldDB" id="A0A9N7NCY7"/>
<dbReference type="EMBL" id="CACSLK010027751">
    <property type="protein sequence ID" value="CAA0827385.1"/>
    <property type="molecule type" value="Genomic_DNA"/>
</dbReference>
<evidence type="ECO:0000256" key="7">
    <source>
        <dbReference type="RuleBase" id="RU363035"/>
    </source>
</evidence>
<evidence type="ECO:0000313" key="11">
    <source>
        <dbReference type="Proteomes" id="UP001153555"/>
    </source>
</evidence>
<evidence type="ECO:0000256" key="1">
    <source>
        <dbReference type="ARBA" id="ARBA00022598"/>
    </source>
</evidence>
<dbReference type="PROSITE" id="PS00178">
    <property type="entry name" value="AA_TRNA_LIGASE_I"/>
    <property type="match status" value="1"/>
</dbReference>
<dbReference type="InterPro" id="IPR002300">
    <property type="entry name" value="aa-tRNA-synth_Ia"/>
</dbReference>
<keyword evidence="3 7" id="KW-0067">ATP-binding</keyword>
<dbReference type="InterPro" id="IPR023586">
    <property type="entry name" value="Ile-tRNA-ligase_type2"/>
</dbReference>
<feature type="domain" description="Methionyl/Leucyl tRNA synthetase" evidence="9">
    <location>
        <begin position="49"/>
        <end position="100"/>
    </location>
</feature>
<dbReference type="GO" id="GO:0004823">
    <property type="term" value="F:leucine-tRNA ligase activity"/>
    <property type="evidence" value="ECO:0007669"/>
    <property type="project" value="UniProtKB-EC"/>
</dbReference>
<keyword evidence="11" id="KW-1185">Reference proteome</keyword>
<dbReference type="InterPro" id="IPR015413">
    <property type="entry name" value="Methionyl/Leucyl_tRNA_Synth"/>
</dbReference>
<dbReference type="GO" id="GO:0009791">
    <property type="term" value="P:post-embryonic development"/>
    <property type="evidence" value="ECO:0007669"/>
    <property type="project" value="UniProtKB-ARBA"/>
</dbReference>
<evidence type="ECO:0000256" key="6">
    <source>
        <dbReference type="ARBA" id="ARBA00047469"/>
    </source>
</evidence>
<evidence type="ECO:0000259" key="8">
    <source>
        <dbReference type="Pfam" id="PF00133"/>
    </source>
</evidence>
<reference evidence="10" key="1">
    <citation type="submission" date="2019-12" db="EMBL/GenBank/DDBJ databases">
        <authorList>
            <person name="Scholes J."/>
        </authorList>
    </citation>
    <scope>NUCLEOTIDE SEQUENCE</scope>
</reference>
<comment type="similarity">
    <text evidence="7">Belongs to the class-I aminoacyl-tRNA synthetase family.</text>
</comment>
<dbReference type="Pfam" id="PF00133">
    <property type="entry name" value="tRNA-synt_1"/>
    <property type="match status" value="1"/>
</dbReference>
<dbReference type="InterPro" id="IPR001412">
    <property type="entry name" value="aa-tRNA-synth_I_CS"/>
</dbReference>
<dbReference type="InterPro" id="IPR014729">
    <property type="entry name" value="Rossmann-like_a/b/a_fold"/>
</dbReference>
<dbReference type="GO" id="GO:0004822">
    <property type="term" value="F:isoleucine-tRNA ligase activity"/>
    <property type="evidence" value="ECO:0007669"/>
    <property type="project" value="InterPro"/>
</dbReference>
<dbReference type="GO" id="GO:0006428">
    <property type="term" value="P:isoleucyl-tRNA aminoacylation"/>
    <property type="evidence" value="ECO:0007669"/>
    <property type="project" value="TreeGrafter"/>
</dbReference>
<evidence type="ECO:0000256" key="5">
    <source>
        <dbReference type="ARBA" id="ARBA00023146"/>
    </source>
</evidence>
<proteinExistence type="inferred from homology"/>
<dbReference type="GO" id="GO:0002161">
    <property type="term" value="F:aminoacyl-tRNA deacylase activity"/>
    <property type="evidence" value="ECO:0007669"/>
    <property type="project" value="InterPro"/>
</dbReference>
<gene>
    <name evidence="10" type="ORF">SHERM_23080</name>
</gene>
<accession>A0A9N7NCY7</accession>
<evidence type="ECO:0000256" key="4">
    <source>
        <dbReference type="ARBA" id="ARBA00022917"/>
    </source>
</evidence>
<dbReference type="Gene3D" id="3.90.740.10">
    <property type="entry name" value="Valyl/Leucyl/Isoleucyl-tRNA synthetase, editing domain"/>
    <property type="match status" value="1"/>
</dbReference>
<evidence type="ECO:0000259" key="9">
    <source>
        <dbReference type="Pfam" id="PF09334"/>
    </source>
</evidence>
<keyword evidence="1 7" id="KW-0436">Ligase</keyword>
<protein>
    <submittedName>
        <fullName evidence="10">tRNA synthetase class I (I- L- M and V) family protein</fullName>
    </submittedName>
</protein>
<dbReference type="OrthoDB" id="1706657at2759"/>
<evidence type="ECO:0000256" key="2">
    <source>
        <dbReference type="ARBA" id="ARBA00022741"/>
    </source>
</evidence>
<comment type="catalytic activity">
    <reaction evidence="6">
        <text>tRNA(Leu) + L-leucine + ATP = L-leucyl-tRNA(Leu) + AMP + diphosphate</text>
        <dbReference type="Rhea" id="RHEA:11688"/>
        <dbReference type="Rhea" id="RHEA-COMP:9613"/>
        <dbReference type="Rhea" id="RHEA-COMP:9622"/>
        <dbReference type="ChEBI" id="CHEBI:30616"/>
        <dbReference type="ChEBI" id="CHEBI:33019"/>
        <dbReference type="ChEBI" id="CHEBI:57427"/>
        <dbReference type="ChEBI" id="CHEBI:78442"/>
        <dbReference type="ChEBI" id="CHEBI:78494"/>
        <dbReference type="ChEBI" id="CHEBI:456215"/>
        <dbReference type="EC" id="6.1.1.4"/>
    </reaction>
</comment>